<feature type="compositionally biased region" description="Basic and acidic residues" evidence="1">
    <location>
        <begin position="1"/>
        <end position="19"/>
    </location>
</feature>
<organism evidence="2 3">
    <name type="scientific">Sphingobacterium deserti</name>
    <dbReference type="NCBI Taxonomy" id="1229276"/>
    <lineage>
        <taxon>Bacteria</taxon>
        <taxon>Pseudomonadati</taxon>
        <taxon>Bacteroidota</taxon>
        <taxon>Sphingobacteriia</taxon>
        <taxon>Sphingobacteriales</taxon>
        <taxon>Sphingobacteriaceae</taxon>
        <taxon>Sphingobacterium</taxon>
    </lineage>
</organism>
<reference evidence="2 3" key="2">
    <citation type="journal article" date="2015" name="PLoS ONE">
        <title>Whole-Genome Optical Mapping and Finished Genome Sequence of Sphingobacterium deserti sp. nov., a New Species Isolated from the Western Desert of China.</title>
        <authorList>
            <person name="Teng C."/>
            <person name="Zhou Z."/>
            <person name="Molnar I."/>
            <person name="Li X."/>
            <person name="Tang R."/>
            <person name="Chen M."/>
            <person name="Wang L."/>
            <person name="Su S."/>
            <person name="Zhang W."/>
            <person name="Lin M."/>
        </authorList>
    </citation>
    <scope>NUCLEOTIDE SEQUENCE [LARGE SCALE GENOMIC DNA]</scope>
    <source>
        <strain evidence="3">ACCC05744</strain>
    </source>
</reference>
<keyword evidence="3" id="KW-1185">Reference proteome</keyword>
<feature type="region of interest" description="Disordered" evidence="1">
    <location>
        <begin position="1"/>
        <end position="39"/>
    </location>
</feature>
<name>A0A0B8SZ32_9SPHI</name>
<accession>A0A0B8SZ32</accession>
<evidence type="ECO:0000313" key="3">
    <source>
        <dbReference type="Proteomes" id="UP000031802"/>
    </source>
</evidence>
<dbReference type="PATRIC" id="fig|1229276.3.peg.3744"/>
<proteinExistence type="predicted"/>
<gene>
    <name evidence="2" type="ORF">DI53_3626</name>
</gene>
<dbReference type="AlphaFoldDB" id="A0A0B8SZ32"/>
<protein>
    <submittedName>
        <fullName evidence="2">Uncharacterized protein</fullName>
    </submittedName>
</protein>
<dbReference type="EMBL" id="JJMU01000066">
    <property type="protein sequence ID" value="KGE12586.1"/>
    <property type="molecule type" value="Genomic_DNA"/>
</dbReference>
<evidence type="ECO:0000256" key="1">
    <source>
        <dbReference type="SAM" id="MobiDB-lite"/>
    </source>
</evidence>
<reference evidence="3" key="1">
    <citation type="submission" date="2014-04" db="EMBL/GenBank/DDBJ databases">
        <title>Whole-Genome optical mapping and complete genome sequence of Sphingobacterium deserti sp. nov., a new spaces isolated from desert in the west of China.</title>
        <authorList>
            <person name="Teng C."/>
            <person name="Zhou Z."/>
            <person name="Li X."/>
            <person name="Chen M."/>
            <person name="Lin M."/>
            <person name="Wang L."/>
            <person name="Su S."/>
            <person name="Zhang C."/>
            <person name="Zhang W."/>
        </authorList>
    </citation>
    <scope>NUCLEOTIDE SEQUENCE [LARGE SCALE GENOMIC DNA]</scope>
    <source>
        <strain evidence="3">ACCC05744</strain>
    </source>
</reference>
<feature type="compositionally biased region" description="Low complexity" evidence="1">
    <location>
        <begin position="27"/>
        <end position="39"/>
    </location>
</feature>
<dbReference type="Proteomes" id="UP000031802">
    <property type="component" value="Unassembled WGS sequence"/>
</dbReference>
<comment type="caution">
    <text evidence="2">The sequence shown here is derived from an EMBL/GenBank/DDBJ whole genome shotgun (WGS) entry which is preliminary data.</text>
</comment>
<sequence>MAEKKENEKDPCWSGYKKEGTKKKNGKTVNNCVKDSSKK</sequence>
<evidence type="ECO:0000313" key="2">
    <source>
        <dbReference type="EMBL" id="KGE12586.1"/>
    </source>
</evidence>